<keyword evidence="3" id="KW-1185">Reference proteome</keyword>
<sequence>MHATRSLSAASRPVPPREGVRAAAPRWAAVATARAWPAPLVRSADAGHHSLLHAPADQTPRKTAREAARTHRTKAARATGHGSAGATALTQATAAMSTATNRTAASSMAAARRRPIPEHEADAVLMIYLV</sequence>
<feature type="compositionally biased region" description="Low complexity" evidence="1">
    <location>
        <begin position="76"/>
        <end position="110"/>
    </location>
</feature>
<accession>A0AAQ3TTY8</accession>
<evidence type="ECO:0000256" key="1">
    <source>
        <dbReference type="SAM" id="MobiDB-lite"/>
    </source>
</evidence>
<gene>
    <name evidence="2" type="ORF">U9M48_025590</name>
</gene>
<proteinExistence type="predicted"/>
<reference evidence="2 3" key="1">
    <citation type="submission" date="2024-02" db="EMBL/GenBank/DDBJ databases">
        <title>High-quality chromosome-scale genome assembly of Pensacola bahiagrass (Paspalum notatum Flugge var. saurae).</title>
        <authorList>
            <person name="Vega J.M."/>
            <person name="Podio M."/>
            <person name="Orjuela J."/>
            <person name="Siena L.A."/>
            <person name="Pessino S.C."/>
            <person name="Combes M.C."/>
            <person name="Mariac C."/>
            <person name="Albertini E."/>
            <person name="Pupilli F."/>
            <person name="Ortiz J.P.A."/>
            <person name="Leblanc O."/>
        </authorList>
    </citation>
    <scope>NUCLEOTIDE SEQUENCE [LARGE SCALE GENOMIC DNA]</scope>
    <source>
        <strain evidence="2">R1</strain>
        <tissue evidence="2">Leaf</tissue>
    </source>
</reference>
<evidence type="ECO:0000313" key="2">
    <source>
        <dbReference type="EMBL" id="WVZ77765.1"/>
    </source>
</evidence>
<organism evidence="2 3">
    <name type="scientific">Paspalum notatum var. saurae</name>
    <dbReference type="NCBI Taxonomy" id="547442"/>
    <lineage>
        <taxon>Eukaryota</taxon>
        <taxon>Viridiplantae</taxon>
        <taxon>Streptophyta</taxon>
        <taxon>Embryophyta</taxon>
        <taxon>Tracheophyta</taxon>
        <taxon>Spermatophyta</taxon>
        <taxon>Magnoliopsida</taxon>
        <taxon>Liliopsida</taxon>
        <taxon>Poales</taxon>
        <taxon>Poaceae</taxon>
        <taxon>PACMAD clade</taxon>
        <taxon>Panicoideae</taxon>
        <taxon>Andropogonodae</taxon>
        <taxon>Paspaleae</taxon>
        <taxon>Paspalinae</taxon>
        <taxon>Paspalum</taxon>
    </lineage>
</organism>
<dbReference type="EMBL" id="CP144749">
    <property type="protein sequence ID" value="WVZ77765.1"/>
    <property type="molecule type" value="Genomic_DNA"/>
</dbReference>
<feature type="region of interest" description="Disordered" evidence="1">
    <location>
        <begin position="52"/>
        <end position="114"/>
    </location>
</feature>
<evidence type="ECO:0000313" key="3">
    <source>
        <dbReference type="Proteomes" id="UP001341281"/>
    </source>
</evidence>
<name>A0AAQ3TTY8_PASNO</name>
<protein>
    <submittedName>
        <fullName evidence="2">Uncharacterized protein</fullName>
    </submittedName>
</protein>
<dbReference type="AlphaFoldDB" id="A0AAQ3TTY8"/>
<feature type="compositionally biased region" description="Basic and acidic residues" evidence="1">
    <location>
        <begin position="59"/>
        <end position="69"/>
    </location>
</feature>
<dbReference type="Proteomes" id="UP001341281">
    <property type="component" value="Chromosome 05"/>
</dbReference>